<evidence type="ECO:0000313" key="2">
    <source>
        <dbReference type="Proteomes" id="UP000284706"/>
    </source>
</evidence>
<organism evidence="1 2">
    <name type="scientific">Gymnopilus dilepis</name>
    <dbReference type="NCBI Taxonomy" id="231916"/>
    <lineage>
        <taxon>Eukaryota</taxon>
        <taxon>Fungi</taxon>
        <taxon>Dikarya</taxon>
        <taxon>Basidiomycota</taxon>
        <taxon>Agaricomycotina</taxon>
        <taxon>Agaricomycetes</taxon>
        <taxon>Agaricomycetidae</taxon>
        <taxon>Agaricales</taxon>
        <taxon>Agaricineae</taxon>
        <taxon>Hymenogastraceae</taxon>
        <taxon>Gymnopilus</taxon>
    </lineage>
</organism>
<dbReference type="EMBL" id="NHYE01000895">
    <property type="protein sequence ID" value="PPR01871.1"/>
    <property type="molecule type" value="Genomic_DNA"/>
</dbReference>
<reference evidence="1 2" key="1">
    <citation type="journal article" date="2018" name="Evol. Lett.">
        <title>Horizontal gene cluster transfer increased hallucinogenic mushroom diversity.</title>
        <authorList>
            <person name="Reynolds H.T."/>
            <person name="Vijayakumar V."/>
            <person name="Gluck-Thaler E."/>
            <person name="Korotkin H.B."/>
            <person name="Matheny P.B."/>
            <person name="Slot J.C."/>
        </authorList>
    </citation>
    <scope>NUCLEOTIDE SEQUENCE [LARGE SCALE GENOMIC DNA]</scope>
    <source>
        <strain evidence="1 2">SRW20</strain>
    </source>
</reference>
<name>A0A409YFU6_9AGAR</name>
<accession>A0A409YFU6</accession>
<sequence length="470" mass="52912">MFKKALLKLNIKKGHVQTQLVPPPTPSPSKNAFQDLKGFRQLVSVPTGAVFVLRKAYDWQMPLPYDIILTIVVMHLHDSVTTIRNMSLACYSLSTVCRPFLFHTVTLQSPARQVPTAAERFALLLSSSPHLLVHIQTLRIIDNGQMFAGSRPITAEEESLCFILTRHFPNLQHLELSLHVVWTLLPMPLQYAFELAFASTSLRRLTLHQIRVNVDIFRFMTGLHTLEMFGEASLPVSGTIPNTKNHCYPVRLVLKDESRTGFVTSNLCHEQSALRLTELKELVAYLKGDQVLRIKDPLELCVNSLKTLELRIWTSGHGPPLNPIDISSLKSLQVLIFGADIAKLVFGNASIRGQLRFSWLASLLSACSRPSSVETIRFLLPRDSADSWRDLIKLPWAQVDQYFSPSPESRWPNLSLFEVLVISESEDAIVASLEAQVSSLMPTLHRANCLKIRLSNIQEPTEAQSRRTIV</sequence>
<protein>
    <recommendedName>
        <fullName evidence="3">F-box domain-containing protein</fullName>
    </recommendedName>
</protein>
<proteinExistence type="predicted"/>
<evidence type="ECO:0000313" key="1">
    <source>
        <dbReference type="EMBL" id="PPR01871.1"/>
    </source>
</evidence>
<keyword evidence="2" id="KW-1185">Reference proteome</keyword>
<dbReference type="OrthoDB" id="2904962at2759"/>
<gene>
    <name evidence="1" type="ORF">CVT26_008421</name>
</gene>
<evidence type="ECO:0008006" key="3">
    <source>
        <dbReference type="Google" id="ProtNLM"/>
    </source>
</evidence>
<dbReference type="AlphaFoldDB" id="A0A409YFU6"/>
<comment type="caution">
    <text evidence="1">The sequence shown here is derived from an EMBL/GenBank/DDBJ whole genome shotgun (WGS) entry which is preliminary data.</text>
</comment>
<dbReference type="InParanoid" id="A0A409YFU6"/>
<dbReference type="Proteomes" id="UP000284706">
    <property type="component" value="Unassembled WGS sequence"/>
</dbReference>
<dbReference type="STRING" id="231916.A0A409YFU6"/>